<dbReference type="GO" id="GO:0005737">
    <property type="term" value="C:cytoplasm"/>
    <property type="evidence" value="ECO:0007669"/>
    <property type="project" value="UniProtKB-SubCell"/>
</dbReference>
<dbReference type="PANTHER" id="PTHR36364">
    <property type="entry name" value="OS03G0203000 PROTEIN"/>
    <property type="match status" value="1"/>
</dbReference>
<dbReference type="OrthoDB" id="1920561at2759"/>
<evidence type="ECO:0000256" key="12">
    <source>
        <dbReference type="ARBA" id="ARBA00023242"/>
    </source>
</evidence>
<gene>
    <name evidence="15" type="ORF">OLEA9_A022553</name>
</gene>
<evidence type="ECO:0000256" key="8">
    <source>
        <dbReference type="ARBA" id="ARBA00022845"/>
    </source>
</evidence>
<protein>
    <recommendedName>
        <fullName evidence="14">Btz domain-containing protein</fullName>
    </recommendedName>
</protein>
<evidence type="ECO:0000313" key="15">
    <source>
        <dbReference type="EMBL" id="CAA3019684.1"/>
    </source>
</evidence>
<comment type="caution">
    <text evidence="15">The sequence shown here is derived from an EMBL/GenBank/DDBJ whole genome shotgun (WGS) entry which is preliminary data.</text>
</comment>
<keyword evidence="9" id="KW-0694">RNA-binding</keyword>
<keyword evidence="16" id="KW-1185">Reference proteome</keyword>
<feature type="compositionally biased region" description="Basic and acidic residues" evidence="13">
    <location>
        <begin position="18"/>
        <end position="53"/>
    </location>
</feature>
<feature type="compositionally biased region" description="Basic and acidic residues" evidence="13">
    <location>
        <begin position="82"/>
        <end position="118"/>
    </location>
</feature>
<reference evidence="15 16" key="1">
    <citation type="submission" date="2019-12" db="EMBL/GenBank/DDBJ databases">
        <authorList>
            <person name="Alioto T."/>
            <person name="Alioto T."/>
            <person name="Gomez Garrido J."/>
        </authorList>
    </citation>
    <scope>NUCLEOTIDE SEQUENCE [LARGE SCALE GENOMIC DNA]</scope>
</reference>
<evidence type="ECO:0000259" key="14">
    <source>
        <dbReference type="Pfam" id="PF09405"/>
    </source>
</evidence>
<dbReference type="Proteomes" id="UP000594638">
    <property type="component" value="Unassembled WGS sequence"/>
</dbReference>
<dbReference type="Pfam" id="PF09405">
    <property type="entry name" value="Btz"/>
    <property type="match status" value="1"/>
</dbReference>
<dbReference type="InterPro" id="IPR018545">
    <property type="entry name" value="Btz_dom"/>
</dbReference>
<feature type="compositionally biased region" description="Basic and acidic residues" evidence="13">
    <location>
        <begin position="222"/>
        <end position="263"/>
    </location>
</feature>
<feature type="compositionally biased region" description="Basic and acidic residues" evidence="13">
    <location>
        <begin position="287"/>
        <end position="311"/>
    </location>
</feature>
<keyword evidence="7" id="KW-0509">mRNA transport</keyword>
<feature type="domain" description="Btz" evidence="14">
    <location>
        <begin position="76"/>
        <end position="193"/>
    </location>
</feature>
<comment type="similarity">
    <text evidence="3">Belongs to the CASC3 family.</text>
</comment>
<dbReference type="GO" id="GO:0008380">
    <property type="term" value="P:RNA splicing"/>
    <property type="evidence" value="ECO:0007669"/>
    <property type="project" value="UniProtKB-KW"/>
</dbReference>
<evidence type="ECO:0000256" key="3">
    <source>
        <dbReference type="ARBA" id="ARBA00009548"/>
    </source>
</evidence>
<dbReference type="GO" id="GO:0051028">
    <property type="term" value="P:mRNA transport"/>
    <property type="evidence" value="ECO:0007669"/>
    <property type="project" value="UniProtKB-KW"/>
</dbReference>
<feature type="compositionally biased region" description="Basic and acidic residues" evidence="13">
    <location>
        <begin position="128"/>
        <end position="188"/>
    </location>
</feature>
<dbReference type="PANTHER" id="PTHR36364:SF1">
    <property type="entry name" value="OS03G0203000 PROTEIN"/>
    <property type="match status" value="1"/>
</dbReference>
<evidence type="ECO:0000256" key="7">
    <source>
        <dbReference type="ARBA" id="ARBA00022816"/>
    </source>
</evidence>
<evidence type="ECO:0000256" key="2">
    <source>
        <dbReference type="ARBA" id="ARBA00004496"/>
    </source>
</evidence>
<dbReference type="Gramene" id="OE9A022553T2">
    <property type="protein sequence ID" value="OE9A022553C2"/>
    <property type="gene ID" value="OE9A022553"/>
</dbReference>
<evidence type="ECO:0000256" key="4">
    <source>
        <dbReference type="ARBA" id="ARBA00022448"/>
    </source>
</evidence>
<feature type="compositionally biased region" description="Basic and acidic residues" evidence="13">
    <location>
        <begin position="1"/>
        <end position="11"/>
    </location>
</feature>
<dbReference type="GO" id="GO:0035145">
    <property type="term" value="C:exon-exon junction complex"/>
    <property type="evidence" value="ECO:0007669"/>
    <property type="project" value="InterPro"/>
</dbReference>
<keyword evidence="6" id="KW-0507">mRNA processing</keyword>
<dbReference type="GO" id="GO:0006397">
    <property type="term" value="P:mRNA processing"/>
    <property type="evidence" value="ECO:0007669"/>
    <property type="project" value="UniProtKB-KW"/>
</dbReference>
<sequence>MSRREDRNFDSKRHRSRFDREPSPKRSRRDGKPGTERPPADIDFDKDHLDRDQKHQRRLQDALPLETPSAQGSKVETQAVSKESEKKTNGHREGTKHSSDPTKIPRSESYFQHDDRRSAGQVGRSFSRRTDTEHGWRRDPKEQHSDRMEKKAVSSDKLQKEEKAKDNGEDNRVWRHDGYFEMEADPKPYVRKRPSFREQKIPADPEKTDKAITNPQDLQVDNVRRGERENVSRNYDRPERSFMKEREAKRGEAWRGNSSRERYGNSSGFRGRDRLSTRQSYRPTGGRVEKWKHDLYEESNRSPTQKNEEDQIAKIEALLAS</sequence>
<proteinExistence type="inferred from homology"/>
<keyword evidence="4" id="KW-0813">Transport</keyword>
<accession>A0A8S0UI74</accession>
<keyword evidence="10" id="KW-0866">Nonsense-mediated mRNA decay</keyword>
<feature type="compositionally biased region" description="Polar residues" evidence="13">
    <location>
        <begin position="68"/>
        <end position="81"/>
    </location>
</feature>
<keyword evidence="11" id="KW-0508">mRNA splicing</keyword>
<evidence type="ECO:0000256" key="5">
    <source>
        <dbReference type="ARBA" id="ARBA00022490"/>
    </source>
</evidence>
<dbReference type="GO" id="GO:0003729">
    <property type="term" value="F:mRNA binding"/>
    <property type="evidence" value="ECO:0007669"/>
    <property type="project" value="InterPro"/>
</dbReference>
<organism evidence="15 16">
    <name type="scientific">Olea europaea subsp. europaea</name>
    <dbReference type="NCBI Taxonomy" id="158383"/>
    <lineage>
        <taxon>Eukaryota</taxon>
        <taxon>Viridiplantae</taxon>
        <taxon>Streptophyta</taxon>
        <taxon>Embryophyta</taxon>
        <taxon>Tracheophyta</taxon>
        <taxon>Spermatophyta</taxon>
        <taxon>Magnoliopsida</taxon>
        <taxon>eudicotyledons</taxon>
        <taxon>Gunneridae</taxon>
        <taxon>Pentapetalae</taxon>
        <taxon>asterids</taxon>
        <taxon>lamiids</taxon>
        <taxon>Lamiales</taxon>
        <taxon>Oleaceae</taxon>
        <taxon>Oleeae</taxon>
        <taxon>Olea</taxon>
    </lineage>
</organism>
<evidence type="ECO:0000256" key="6">
    <source>
        <dbReference type="ARBA" id="ARBA00022664"/>
    </source>
</evidence>
<dbReference type="GO" id="GO:0006417">
    <property type="term" value="P:regulation of translation"/>
    <property type="evidence" value="ECO:0007669"/>
    <property type="project" value="UniProtKB-KW"/>
</dbReference>
<dbReference type="EMBL" id="CACTIH010009029">
    <property type="protein sequence ID" value="CAA3019684.1"/>
    <property type="molecule type" value="Genomic_DNA"/>
</dbReference>
<comment type="subcellular location">
    <subcellularLocation>
        <location evidence="2">Cytoplasm</location>
    </subcellularLocation>
    <subcellularLocation>
        <location evidence="1">Nucleus</location>
    </subcellularLocation>
</comment>
<dbReference type="AlphaFoldDB" id="A0A8S0UI74"/>
<evidence type="ECO:0000256" key="1">
    <source>
        <dbReference type="ARBA" id="ARBA00004123"/>
    </source>
</evidence>
<feature type="compositionally biased region" description="Basic and acidic residues" evidence="13">
    <location>
        <begin position="195"/>
        <end position="210"/>
    </location>
</feature>
<keyword evidence="8" id="KW-0810">Translation regulation</keyword>
<evidence type="ECO:0000313" key="16">
    <source>
        <dbReference type="Proteomes" id="UP000594638"/>
    </source>
</evidence>
<keyword evidence="5" id="KW-0963">Cytoplasm</keyword>
<name>A0A8S0UI74_OLEEU</name>
<evidence type="ECO:0000256" key="13">
    <source>
        <dbReference type="SAM" id="MobiDB-lite"/>
    </source>
</evidence>
<dbReference type="GO" id="GO:0000184">
    <property type="term" value="P:nuclear-transcribed mRNA catabolic process, nonsense-mediated decay"/>
    <property type="evidence" value="ECO:0007669"/>
    <property type="project" value="UniProtKB-KW"/>
</dbReference>
<evidence type="ECO:0000256" key="10">
    <source>
        <dbReference type="ARBA" id="ARBA00023161"/>
    </source>
</evidence>
<evidence type="ECO:0000256" key="11">
    <source>
        <dbReference type="ARBA" id="ARBA00023187"/>
    </source>
</evidence>
<evidence type="ECO:0000256" key="9">
    <source>
        <dbReference type="ARBA" id="ARBA00022884"/>
    </source>
</evidence>
<keyword evidence="12" id="KW-0539">Nucleus</keyword>
<feature type="region of interest" description="Disordered" evidence="13">
    <location>
        <begin position="1"/>
        <end position="311"/>
    </location>
</feature>